<keyword evidence="3" id="KW-1185">Reference proteome</keyword>
<reference evidence="3" key="1">
    <citation type="submission" date="2019-07" db="EMBL/GenBank/DDBJ databases">
        <title>Bacillus alkalisoli sp. nov. isolated from saline soil.</title>
        <authorList>
            <person name="Sun J.-Q."/>
            <person name="Xu L."/>
        </authorList>
    </citation>
    <scope>NUCLEOTIDE SEQUENCE [LARGE SCALE GENOMIC DNA]</scope>
    <source>
        <strain evidence="3">M4U3P1</strain>
    </source>
</reference>
<feature type="transmembrane region" description="Helical" evidence="1">
    <location>
        <begin position="39"/>
        <end position="59"/>
    </location>
</feature>
<accession>A0A859FD79</accession>
<dbReference type="RefSeq" id="WP_176008806.1">
    <property type="nucleotide sequence ID" value="NZ_CP041372.2"/>
</dbReference>
<sequence>MSLFKSASTGMFVTFIFILLTSFISAIILKLTAMPEIRLTTALVCTAGLSIFIGGLVAGSKNGQNGWLVGALTAIMYTCSVVLIQLFLFQTILSVSQLVLHSIFFLLAALGGMIGVNIGSGTKQA</sequence>
<proteinExistence type="predicted"/>
<keyword evidence="1" id="KW-1133">Transmembrane helix</keyword>
<dbReference type="KEGG" id="psua:FLK61_28980"/>
<dbReference type="EMBL" id="CP041372">
    <property type="protein sequence ID" value="QKS70771.1"/>
    <property type="molecule type" value="Genomic_DNA"/>
</dbReference>
<name>A0A859FD79_9BACI</name>
<evidence type="ECO:0000256" key="1">
    <source>
        <dbReference type="SAM" id="Phobius"/>
    </source>
</evidence>
<organism evidence="2 3">
    <name type="scientific">Paenalkalicoccus suaedae</name>
    <dbReference type="NCBI Taxonomy" id="2592382"/>
    <lineage>
        <taxon>Bacteria</taxon>
        <taxon>Bacillati</taxon>
        <taxon>Bacillota</taxon>
        <taxon>Bacilli</taxon>
        <taxon>Bacillales</taxon>
        <taxon>Bacillaceae</taxon>
        <taxon>Paenalkalicoccus</taxon>
    </lineage>
</organism>
<keyword evidence="1" id="KW-0812">Transmembrane</keyword>
<protein>
    <submittedName>
        <fullName evidence="2">TIGR04086 family membrane protein</fullName>
    </submittedName>
</protein>
<dbReference type="Pfam" id="PF12670">
    <property type="entry name" value="DUF3792"/>
    <property type="match status" value="1"/>
</dbReference>
<feature type="transmembrane region" description="Helical" evidence="1">
    <location>
        <begin position="66"/>
        <end position="92"/>
    </location>
</feature>
<dbReference type="InterPro" id="IPR023804">
    <property type="entry name" value="DUF3792_TM"/>
</dbReference>
<feature type="transmembrane region" description="Helical" evidence="1">
    <location>
        <begin position="12"/>
        <end position="33"/>
    </location>
</feature>
<evidence type="ECO:0000313" key="2">
    <source>
        <dbReference type="EMBL" id="QKS70771.1"/>
    </source>
</evidence>
<keyword evidence="1" id="KW-0472">Membrane</keyword>
<dbReference type="NCBIfam" id="TIGR04086">
    <property type="entry name" value="TIGR04086_membr"/>
    <property type="match status" value="1"/>
</dbReference>
<evidence type="ECO:0000313" key="3">
    <source>
        <dbReference type="Proteomes" id="UP000318138"/>
    </source>
</evidence>
<dbReference type="AlphaFoldDB" id="A0A859FD79"/>
<dbReference type="Proteomes" id="UP000318138">
    <property type="component" value="Chromosome"/>
</dbReference>
<feature type="transmembrane region" description="Helical" evidence="1">
    <location>
        <begin position="98"/>
        <end position="119"/>
    </location>
</feature>
<gene>
    <name evidence="2" type="ORF">FLK61_28980</name>
</gene>